<evidence type="ECO:0000313" key="3">
    <source>
        <dbReference type="WBParaSite" id="SBAD_0000222001-mRNA-1"/>
    </source>
</evidence>
<dbReference type="WBParaSite" id="SBAD_0000222001-mRNA-1">
    <property type="protein sequence ID" value="SBAD_0000222001-mRNA-1"/>
    <property type="gene ID" value="SBAD_0000222001"/>
</dbReference>
<dbReference type="AlphaFoldDB" id="A0A183IES3"/>
<gene>
    <name evidence="1" type="ORF">SBAD_LOCUS2117</name>
</gene>
<reference evidence="1 2" key="2">
    <citation type="submission" date="2018-11" db="EMBL/GenBank/DDBJ databases">
        <authorList>
            <consortium name="Pathogen Informatics"/>
        </authorList>
    </citation>
    <scope>NUCLEOTIDE SEQUENCE [LARGE SCALE GENOMIC DNA]</scope>
</reference>
<evidence type="ECO:0000313" key="2">
    <source>
        <dbReference type="Proteomes" id="UP000270296"/>
    </source>
</evidence>
<protein>
    <submittedName>
        <fullName evidence="3">Secreted protein</fullName>
    </submittedName>
</protein>
<keyword evidence="2" id="KW-1185">Reference proteome</keyword>
<dbReference type="Proteomes" id="UP000270296">
    <property type="component" value="Unassembled WGS sequence"/>
</dbReference>
<organism evidence="3">
    <name type="scientific">Soboliphyme baturini</name>
    <dbReference type="NCBI Taxonomy" id="241478"/>
    <lineage>
        <taxon>Eukaryota</taxon>
        <taxon>Metazoa</taxon>
        <taxon>Ecdysozoa</taxon>
        <taxon>Nematoda</taxon>
        <taxon>Enoplea</taxon>
        <taxon>Dorylaimia</taxon>
        <taxon>Dioctophymatida</taxon>
        <taxon>Dioctophymatoidea</taxon>
        <taxon>Soboliphymatidae</taxon>
        <taxon>Soboliphyme</taxon>
    </lineage>
</organism>
<evidence type="ECO:0000313" key="1">
    <source>
        <dbReference type="EMBL" id="VDO96595.1"/>
    </source>
</evidence>
<accession>A0A183IES3</accession>
<dbReference type="EMBL" id="UZAM01007092">
    <property type="protein sequence ID" value="VDO96595.1"/>
    <property type="molecule type" value="Genomic_DNA"/>
</dbReference>
<name>A0A183IES3_9BILA</name>
<sequence>MAQQATVSLVCIVAMHGSTSSVLRGGAMIYPEVKLRNASLQHCGTWHRCAFYILLPDRDFPDVTGWLRTDDASRLFLLSFCSVSRGPILDCIGQLFRSVHLVATAGQLTTQTILMKKLCNQRPRADPRQ</sequence>
<reference evidence="3" key="1">
    <citation type="submission" date="2016-06" db="UniProtKB">
        <authorList>
            <consortium name="WormBaseParasite"/>
        </authorList>
    </citation>
    <scope>IDENTIFICATION</scope>
</reference>
<proteinExistence type="predicted"/>